<evidence type="ECO:0000313" key="2">
    <source>
        <dbReference type="EMBL" id="AQQ54776.1"/>
    </source>
</evidence>
<dbReference type="RefSeq" id="WP_077590675.1">
    <property type="nucleotide sequence ID" value="NZ_CP019640.1"/>
</dbReference>
<dbReference type="Proteomes" id="UP000188184">
    <property type="component" value="Chromosome"/>
</dbReference>
<dbReference type="PROSITE" id="PS50011">
    <property type="entry name" value="PROTEIN_KINASE_DOM"/>
    <property type="match status" value="1"/>
</dbReference>
<dbReference type="KEGG" id="pmar:B0X71_17820"/>
<organism evidence="2 3">
    <name type="scientific">Planococcus lenghuensis</name>
    <dbReference type="NCBI Taxonomy" id="2213202"/>
    <lineage>
        <taxon>Bacteria</taxon>
        <taxon>Bacillati</taxon>
        <taxon>Bacillota</taxon>
        <taxon>Bacilli</taxon>
        <taxon>Bacillales</taxon>
        <taxon>Caryophanaceae</taxon>
        <taxon>Planococcus</taxon>
    </lineage>
</organism>
<dbReference type="EMBL" id="CP019640">
    <property type="protein sequence ID" value="AQQ54776.1"/>
    <property type="molecule type" value="Genomic_DNA"/>
</dbReference>
<keyword evidence="2" id="KW-0808">Transferase</keyword>
<dbReference type="AlphaFoldDB" id="A0A1Q2L2Y6"/>
<dbReference type="InterPro" id="IPR011009">
    <property type="entry name" value="Kinase-like_dom_sf"/>
</dbReference>
<protein>
    <submittedName>
        <fullName evidence="2">Serine/threonine protein kinase</fullName>
    </submittedName>
</protein>
<evidence type="ECO:0000313" key="3">
    <source>
        <dbReference type="Proteomes" id="UP000188184"/>
    </source>
</evidence>
<gene>
    <name evidence="2" type="ORF">B0X71_17820</name>
</gene>
<evidence type="ECO:0000259" key="1">
    <source>
        <dbReference type="PROSITE" id="PS50011"/>
    </source>
</evidence>
<keyword evidence="2" id="KW-0723">Serine/threonine-protein kinase</keyword>
<keyword evidence="2" id="KW-0418">Kinase</keyword>
<reference evidence="2 3" key="1">
    <citation type="submission" date="2017-02" db="EMBL/GenBank/DDBJ databases">
        <title>The complete genomic sequence of a novel cold adapted crude oil-degrading bacterium Planococcus qaidamina Y42.</title>
        <authorList>
            <person name="Yang R."/>
        </authorList>
    </citation>
    <scope>NUCLEOTIDE SEQUENCE [LARGE SCALE GENOMIC DNA]</scope>
    <source>
        <strain evidence="2 3">Y42</strain>
    </source>
</reference>
<dbReference type="GO" id="GO:0005524">
    <property type="term" value="F:ATP binding"/>
    <property type="evidence" value="ECO:0007669"/>
    <property type="project" value="InterPro"/>
</dbReference>
<dbReference type="Gene3D" id="1.10.510.10">
    <property type="entry name" value="Transferase(Phosphotransferase) domain 1"/>
    <property type="match status" value="1"/>
</dbReference>
<sequence length="294" mass="33272">MKAPYTIRMNRISFQLKEWHDFSWLQKAGEVFCVFAEQDSGNVSFGVESEQGRKFIKYAGVKPINYPGDPADAIERLKASVPLYEELAHPNLVQLTAQFSTAEGYALVFDWFDGENLYAGGSLSSAFMKEGTEPPFHRFRRLPVNERLTALENIFEFHVYAEQKGFVAVDFYDGSILYDFAAGSTKICDIDLYRKKPFVNPMGKLWGSSRFMSPEEFELGAEIDGRTNVFNMGATAFCLIGGGRDRSLAEWEAGQALHQVAMRAVETDKRARYATVKEFAAAWETAAEKWRRLP</sequence>
<dbReference type="InterPro" id="IPR000719">
    <property type="entry name" value="Prot_kinase_dom"/>
</dbReference>
<proteinExistence type="predicted"/>
<dbReference type="OrthoDB" id="334783at2"/>
<dbReference type="SUPFAM" id="SSF56112">
    <property type="entry name" value="Protein kinase-like (PK-like)"/>
    <property type="match status" value="1"/>
</dbReference>
<dbReference type="GO" id="GO:0004674">
    <property type="term" value="F:protein serine/threonine kinase activity"/>
    <property type="evidence" value="ECO:0007669"/>
    <property type="project" value="UniProtKB-KW"/>
</dbReference>
<feature type="domain" description="Protein kinase" evidence="1">
    <location>
        <begin position="29"/>
        <end position="294"/>
    </location>
</feature>
<name>A0A1Q2L2Y6_9BACL</name>
<keyword evidence="3" id="KW-1185">Reference proteome</keyword>
<accession>A0A1Q2L2Y6</accession>